<comment type="caution">
    <text evidence="2">The sequence shown here is derived from an EMBL/GenBank/DDBJ whole genome shotgun (WGS) entry which is preliminary data.</text>
</comment>
<dbReference type="Pfam" id="PF01636">
    <property type="entry name" value="APH"/>
    <property type="match status" value="1"/>
</dbReference>
<accession>A0ABV3PYL7</accession>
<gene>
    <name evidence="2" type="ORF">ABXS05_33750</name>
</gene>
<dbReference type="Gene3D" id="3.30.200.20">
    <property type="entry name" value="Phosphorylase Kinase, domain 1"/>
    <property type="match status" value="1"/>
</dbReference>
<dbReference type="PANTHER" id="PTHR21310:SF42">
    <property type="entry name" value="BIFUNCTIONAL AAC_APH"/>
    <property type="match status" value="1"/>
</dbReference>
<name>A0ABV3PYL7_9HYPH</name>
<reference evidence="2 3" key="1">
    <citation type="submission" date="2024-07" db="EMBL/GenBank/DDBJ databases">
        <title>Description of Labrys sedimenti sp. nov., isolated from a diclofenac-degrading enrichment culture.</title>
        <authorList>
            <person name="Tancsics A."/>
            <person name="Csepanyi A."/>
        </authorList>
    </citation>
    <scope>NUCLEOTIDE SEQUENCE [LARGE SCALE GENOMIC DNA]</scope>
    <source>
        <strain evidence="2 3">LMG 23578</strain>
    </source>
</reference>
<dbReference type="PANTHER" id="PTHR21310">
    <property type="entry name" value="AMINOGLYCOSIDE PHOSPHOTRANSFERASE-RELATED-RELATED"/>
    <property type="match status" value="1"/>
</dbReference>
<protein>
    <submittedName>
        <fullName evidence="2">Aminoglycoside phosphotransferase family protein</fullName>
        <ecNumber evidence="2">2.7.-.-</ecNumber>
    </submittedName>
</protein>
<dbReference type="Gene3D" id="3.90.1200.10">
    <property type="match status" value="1"/>
</dbReference>
<keyword evidence="3" id="KW-1185">Reference proteome</keyword>
<sequence length="302" mass="32624">MTGRLTIEVGLVRRLVDSQFPDWADQPVRPVERNGWDNSTFRLGEDKKVRLPTAASYVPQVEKEWRFLPALAPHLPLPIPAPLALGRPAEGYPYPWSVQRWIEGKPVVFEQLTDPVGFAADLAQFLLALQRAPAEGPAAGADNFHRGGALSVYDAETRRCLDRLAGEIDAAAAGQVWEAALAAQWQSPPVWVHGDIAVGNLLLRKGRLSAVIDFGSSAVGDPACDLVIAWTFLRGESRAAFKARLSAAGFDEAIWARARGWALWKALLICCGHGSTLPTELSARKVIAAVLDEHAGSASAPS</sequence>
<dbReference type="CDD" id="cd05155">
    <property type="entry name" value="APH_ChoK_like_1"/>
    <property type="match status" value="1"/>
</dbReference>
<organism evidence="2 3">
    <name type="scientific">Labrys neptuniae</name>
    <dbReference type="NCBI Taxonomy" id="376174"/>
    <lineage>
        <taxon>Bacteria</taxon>
        <taxon>Pseudomonadati</taxon>
        <taxon>Pseudomonadota</taxon>
        <taxon>Alphaproteobacteria</taxon>
        <taxon>Hyphomicrobiales</taxon>
        <taxon>Xanthobacteraceae</taxon>
        <taxon>Labrys</taxon>
    </lineage>
</organism>
<dbReference type="InterPro" id="IPR051678">
    <property type="entry name" value="AGP_Transferase"/>
</dbReference>
<dbReference type="EC" id="2.7.-.-" evidence="2"/>
<dbReference type="InterPro" id="IPR011009">
    <property type="entry name" value="Kinase-like_dom_sf"/>
</dbReference>
<dbReference type="Proteomes" id="UP001555786">
    <property type="component" value="Unassembled WGS sequence"/>
</dbReference>
<evidence type="ECO:0000259" key="1">
    <source>
        <dbReference type="Pfam" id="PF01636"/>
    </source>
</evidence>
<keyword evidence="2" id="KW-0808">Transferase</keyword>
<dbReference type="EMBL" id="JBFNQD010000029">
    <property type="protein sequence ID" value="MEW9310551.1"/>
    <property type="molecule type" value="Genomic_DNA"/>
</dbReference>
<dbReference type="InterPro" id="IPR002575">
    <property type="entry name" value="Aminoglycoside_PTrfase"/>
</dbReference>
<evidence type="ECO:0000313" key="3">
    <source>
        <dbReference type="Proteomes" id="UP001555786"/>
    </source>
</evidence>
<dbReference type="SUPFAM" id="SSF56112">
    <property type="entry name" value="Protein kinase-like (PK-like)"/>
    <property type="match status" value="1"/>
</dbReference>
<evidence type="ECO:0000313" key="2">
    <source>
        <dbReference type="EMBL" id="MEW9310551.1"/>
    </source>
</evidence>
<dbReference type="RefSeq" id="WP_367626929.1">
    <property type="nucleotide sequence ID" value="NZ_JBFNQD010000029.1"/>
</dbReference>
<feature type="domain" description="Aminoglycoside phosphotransferase" evidence="1">
    <location>
        <begin position="34"/>
        <end position="261"/>
    </location>
</feature>
<proteinExistence type="predicted"/>
<dbReference type="GO" id="GO:0016740">
    <property type="term" value="F:transferase activity"/>
    <property type="evidence" value="ECO:0007669"/>
    <property type="project" value="UniProtKB-KW"/>
</dbReference>